<evidence type="ECO:0000313" key="2">
    <source>
        <dbReference type="EMBL" id="AXH50285.1"/>
    </source>
</evidence>
<feature type="compositionally biased region" description="Basic and acidic residues" evidence="1">
    <location>
        <begin position="184"/>
        <end position="196"/>
    </location>
</feature>
<reference evidence="2 3" key="1">
    <citation type="submission" date="2018-06" db="EMBL/GenBank/DDBJ databases">
        <authorList>
            <person name="Burkert N.A."/>
            <person name="Costello E."/>
            <person name="Grana D.J."/>
            <person name="Pejavara N.C."/>
            <person name="Picknally G.M."/>
            <person name="Christen E.M."/>
            <person name="Williams K.C."/>
            <person name="Merlino C.O."/>
            <person name="McCann M.P."/>
            <person name="Lee-Soety J.Y."/>
            <person name="Washington J.M."/>
            <person name="Garlena R.A."/>
            <person name="Russell D.A."/>
            <person name="Pope W.H."/>
            <person name="Jacobs-Sera D."/>
            <person name="Hendrix R.W."/>
            <person name="Hatfull G.F."/>
        </authorList>
    </citation>
    <scope>NUCLEOTIDE SEQUENCE [LARGE SCALE GENOMIC DNA]</scope>
</reference>
<dbReference type="Proteomes" id="UP000259879">
    <property type="component" value="Segment"/>
</dbReference>
<dbReference type="EMBL" id="MH536824">
    <property type="protein sequence ID" value="AXH50285.1"/>
    <property type="molecule type" value="Genomic_DNA"/>
</dbReference>
<organism evidence="2 3">
    <name type="scientific">Gordonia phage NatB6</name>
    <dbReference type="NCBI Taxonomy" id="2250322"/>
    <lineage>
        <taxon>Viruses</taxon>
        <taxon>Duplodnaviria</taxon>
        <taxon>Heunggongvirae</taxon>
        <taxon>Uroviricota</taxon>
        <taxon>Caudoviricetes</taxon>
        <taxon>Zierdtviridae</taxon>
        <taxon>Emilbogenvirinae</taxon>
        <taxon>Foxborovirus</taxon>
        <taxon>Foxborovirus NatB6</taxon>
    </lineage>
</organism>
<dbReference type="RefSeq" id="YP_010096966.1">
    <property type="nucleotide sequence ID" value="NC_055755.1"/>
</dbReference>
<name>A0A345L4T3_9CAUD</name>
<sequence length="215" mass="24389">MQNTPPPDDEFDTEAHELLERYLFGNTPSAEVEQFRRLREQARIDGPNLVTEILAGRLIPAPLTGPTAPPEGMEPLGFTEESPEVFPMPFSSVQFRFPRQAGKTALRELVEKARTGHLTPEELDRANAAYQHFDDAMAKLARETIPPFLDTVRGLFQQVQTTWADIQPSIKVLEEWAADMERKPVHPKDVRDERGIKQPSPVAPFWAARPNGRRR</sequence>
<protein>
    <submittedName>
        <fullName evidence="2">Uncharacterized protein</fullName>
    </submittedName>
</protein>
<keyword evidence="3" id="KW-1185">Reference proteome</keyword>
<evidence type="ECO:0000256" key="1">
    <source>
        <dbReference type="SAM" id="MobiDB-lite"/>
    </source>
</evidence>
<proteinExistence type="predicted"/>
<dbReference type="GeneID" id="65114627"/>
<feature type="region of interest" description="Disordered" evidence="1">
    <location>
        <begin position="184"/>
        <end position="215"/>
    </location>
</feature>
<accession>A0A345L4T3</accession>
<evidence type="ECO:0000313" key="3">
    <source>
        <dbReference type="Proteomes" id="UP000259879"/>
    </source>
</evidence>
<gene>
    <name evidence="2" type="primary">5</name>
    <name evidence="2" type="ORF">SEA_NATB6_5</name>
</gene>
<dbReference type="KEGG" id="vg:65114627"/>